<organism evidence="1 2">
    <name type="scientific">Pleuronectes platessa</name>
    <name type="common">European plaice</name>
    <dbReference type="NCBI Taxonomy" id="8262"/>
    <lineage>
        <taxon>Eukaryota</taxon>
        <taxon>Metazoa</taxon>
        <taxon>Chordata</taxon>
        <taxon>Craniata</taxon>
        <taxon>Vertebrata</taxon>
        <taxon>Euteleostomi</taxon>
        <taxon>Actinopterygii</taxon>
        <taxon>Neopterygii</taxon>
        <taxon>Teleostei</taxon>
        <taxon>Neoteleostei</taxon>
        <taxon>Acanthomorphata</taxon>
        <taxon>Carangaria</taxon>
        <taxon>Pleuronectiformes</taxon>
        <taxon>Pleuronectoidei</taxon>
        <taxon>Pleuronectidae</taxon>
        <taxon>Pleuronectes</taxon>
    </lineage>
</organism>
<dbReference type="Proteomes" id="UP001153269">
    <property type="component" value="Unassembled WGS sequence"/>
</dbReference>
<keyword evidence="2" id="KW-1185">Reference proteome</keyword>
<accession>A0A9N7V8A1</accession>
<dbReference type="AlphaFoldDB" id="A0A9N7V8A1"/>
<comment type="caution">
    <text evidence="1">The sequence shown here is derived from an EMBL/GenBank/DDBJ whole genome shotgun (WGS) entry which is preliminary data.</text>
</comment>
<evidence type="ECO:0000313" key="1">
    <source>
        <dbReference type="EMBL" id="CAB1445966.1"/>
    </source>
</evidence>
<proteinExistence type="predicted"/>
<evidence type="ECO:0000313" key="2">
    <source>
        <dbReference type="Proteomes" id="UP001153269"/>
    </source>
</evidence>
<sequence>MCLKHVGRGRGQGTSKSHKTVRAGMSWTGFAVVLEHDEGFSFYSFGISEFKPNSSLARSLQRTAGDGIKPPLVLPSEKMLHSVMFLSVASCHATIPRSLLEGFLSDTL</sequence>
<name>A0A9N7V8A1_PLEPL</name>
<dbReference type="EMBL" id="CADEAL010003835">
    <property type="protein sequence ID" value="CAB1445966.1"/>
    <property type="molecule type" value="Genomic_DNA"/>
</dbReference>
<gene>
    <name evidence="1" type="ORF">PLEPLA_LOCUS33710</name>
</gene>
<reference evidence="1" key="1">
    <citation type="submission" date="2020-03" db="EMBL/GenBank/DDBJ databases">
        <authorList>
            <person name="Weist P."/>
        </authorList>
    </citation>
    <scope>NUCLEOTIDE SEQUENCE</scope>
</reference>
<protein>
    <submittedName>
        <fullName evidence="1">Uncharacterized protein</fullName>
    </submittedName>
</protein>